<dbReference type="EMBL" id="JAMKPW020000023">
    <property type="protein sequence ID" value="KAK8205680.1"/>
    <property type="molecule type" value="Genomic_DNA"/>
</dbReference>
<reference evidence="1" key="1">
    <citation type="submission" date="2024-02" db="EMBL/GenBank/DDBJ databases">
        <title>Metagenome Assembled Genome of Zalaria obscura JY119.</title>
        <authorList>
            <person name="Vighnesh L."/>
            <person name="Jagadeeshwari U."/>
            <person name="Venkata Ramana C."/>
            <person name="Sasikala C."/>
        </authorList>
    </citation>
    <scope>NUCLEOTIDE SEQUENCE</scope>
    <source>
        <strain evidence="1">JY119</strain>
    </source>
</reference>
<name>A0ACC3SDW8_9PEZI</name>
<accession>A0ACC3SDW8</accession>
<keyword evidence="2" id="KW-1185">Reference proteome</keyword>
<evidence type="ECO:0000313" key="2">
    <source>
        <dbReference type="Proteomes" id="UP001320706"/>
    </source>
</evidence>
<organism evidence="1 2">
    <name type="scientific">Zalaria obscura</name>
    <dbReference type="NCBI Taxonomy" id="2024903"/>
    <lineage>
        <taxon>Eukaryota</taxon>
        <taxon>Fungi</taxon>
        <taxon>Dikarya</taxon>
        <taxon>Ascomycota</taxon>
        <taxon>Pezizomycotina</taxon>
        <taxon>Dothideomycetes</taxon>
        <taxon>Dothideomycetidae</taxon>
        <taxon>Dothideales</taxon>
        <taxon>Zalariaceae</taxon>
        <taxon>Zalaria</taxon>
    </lineage>
</organism>
<protein>
    <submittedName>
        <fullName evidence="1">Uncharacterized protein</fullName>
    </submittedName>
</protein>
<sequence>MARNPSCGAASAAGGLLYATLLRASLRDRFRLLSACRPGSPQITRGPWPGALRIVNGEHTSSPLVYSFPVDSFPGAPCRSLLLSYGAPCVSASLLSFDLSLIKPESRPNKKQKREFSACSFGASSDSCFRSLRDVATASVDSAAPSRWSALSAKWHQRRPLCWPEGATFGAAVSDLPAAPLRASADESR</sequence>
<comment type="caution">
    <text evidence="1">The sequence shown here is derived from an EMBL/GenBank/DDBJ whole genome shotgun (WGS) entry which is preliminary data.</text>
</comment>
<dbReference type="Proteomes" id="UP001320706">
    <property type="component" value="Unassembled WGS sequence"/>
</dbReference>
<gene>
    <name evidence="1" type="ORF">M8818_004858</name>
</gene>
<proteinExistence type="predicted"/>
<evidence type="ECO:0000313" key="1">
    <source>
        <dbReference type="EMBL" id="KAK8205680.1"/>
    </source>
</evidence>